<organism evidence="1">
    <name type="scientific">Pluralibacter gergoviae</name>
    <name type="common">Enterobacter gergoviae</name>
    <dbReference type="NCBI Taxonomy" id="61647"/>
    <lineage>
        <taxon>Bacteria</taxon>
        <taxon>Pseudomonadati</taxon>
        <taxon>Pseudomonadota</taxon>
        <taxon>Gammaproteobacteria</taxon>
        <taxon>Enterobacterales</taxon>
        <taxon>Enterobacteriaceae</taxon>
        <taxon>Pluralibacter</taxon>
    </lineage>
</organism>
<proteinExistence type="predicted"/>
<accession>A0AAI9DMJ5</accession>
<sequence length="215" mass="24560">MPYGFIVRNQYGAIVIDSEHRHTVFYDKRPATLTDVGAYDGKTPFGKIVELGFLNSNYWPGEGFLHWIRFSPGSWGLPGAWMFKPNGVEIIRTSRTQPIQSGNLNVRNGSGELIWSDISSYDMPRIKGFIHPTFDVDNNVQGLQPGFNPWILLNNIPGNLSDDGEGVMGYSGLFMRWDGATLQYKWQQQYQKSFRDTFSNREILNIPYATFNYGR</sequence>
<gene>
    <name evidence="1" type="ORF">QEG54_005095</name>
</gene>
<dbReference type="EMBL" id="ABLOKC030000046">
    <property type="protein sequence ID" value="EML1474262.1"/>
    <property type="molecule type" value="Genomic_DNA"/>
</dbReference>
<name>A0AAI9DMJ5_PLUGE</name>
<reference evidence="1" key="1">
    <citation type="submission" date="2024-02" db="EMBL/GenBank/DDBJ databases">
        <authorList>
            <consortium name="Clinical and Environmental Microbiology Branch: Whole genome sequencing antimicrobial resistance pathogens in the healthcare setting"/>
        </authorList>
    </citation>
    <scope>NUCLEOTIDE SEQUENCE</scope>
    <source>
        <strain evidence="1">2021DK-00143</strain>
    </source>
</reference>
<protein>
    <submittedName>
        <fullName evidence="1">Uncharacterized protein</fullName>
    </submittedName>
</protein>
<dbReference type="AlphaFoldDB" id="A0AAI9DMJ5"/>
<comment type="caution">
    <text evidence="1">The sequence shown here is derived from an EMBL/GenBank/DDBJ whole genome shotgun (WGS) entry which is preliminary data.</text>
</comment>
<evidence type="ECO:0000313" key="1">
    <source>
        <dbReference type="EMBL" id="EML1474262.1"/>
    </source>
</evidence>